<accession>A0A3G9CZS5</accession>
<evidence type="ECO:0000313" key="3">
    <source>
        <dbReference type="Proteomes" id="UP000265557"/>
    </source>
</evidence>
<reference evidence="2 3" key="1">
    <citation type="submission" date="2016-09" db="EMBL/GenBank/DDBJ databases">
        <title>Complete Genome Sequence of Methanosarcina thermophila MT-1.</title>
        <authorList>
            <person name="Kouzuma A."/>
        </authorList>
    </citation>
    <scope>NUCLEOTIDE SEQUENCE [LARGE SCALE GENOMIC DNA]</scope>
    <source>
        <strain evidence="2 3">MT-1</strain>
    </source>
</reference>
<dbReference type="Proteomes" id="UP000265557">
    <property type="component" value="Chromosome"/>
</dbReference>
<dbReference type="EMBL" id="AP017646">
    <property type="protein sequence ID" value="BAW30559.1"/>
    <property type="molecule type" value="Genomic_DNA"/>
</dbReference>
<evidence type="ECO:0000313" key="2">
    <source>
        <dbReference type="EMBL" id="BAW30559.1"/>
    </source>
</evidence>
<organism evidence="2 3">
    <name type="scientific">Methanosarcina thermophila</name>
    <dbReference type="NCBI Taxonomy" id="2210"/>
    <lineage>
        <taxon>Archaea</taxon>
        <taxon>Methanobacteriati</taxon>
        <taxon>Methanobacteriota</taxon>
        <taxon>Stenosarchaea group</taxon>
        <taxon>Methanomicrobia</taxon>
        <taxon>Methanosarcinales</taxon>
        <taxon>Methanosarcinaceae</taxon>
        <taxon>Methanosarcina</taxon>
    </lineage>
</organism>
<dbReference type="GeneID" id="42854975"/>
<proteinExistence type="predicted"/>
<dbReference type="AlphaFoldDB" id="A0A3G9CZS5"/>
<sequence>MKIKREFYDMDALESFINNFFKKCNKLRNNNYQDENKEKPEKLPGLFDQPL</sequence>
<feature type="region of interest" description="Disordered" evidence="1">
    <location>
        <begin position="31"/>
        <end position="51"/>
    </location>
</feature>
<name>A0A3G9CZS5_METTE</name>
<dbReference type="RefSeq" id="WP_156149723.1">
    <property type="nucleotide sequence ID" value="NZ_FPAO01000002.1"/>
</dbReference>
<gene>
    <name evidence="2" type="ORF">MESMT1_2629</name>
</gene>
<evidence type="ECO:0000256" key="1">
    <source>
        <dbReference type="SAM" id="MobiDB-lite"/>
    </source>
</evidence>
<protein>
    <submittedName>
        <fullName evidence="2">Uncharacterized protein</fullName>
    </submittedName>
</protein>